<organism evidence="3 4">
    <name type="scientific">Cellulomonas cellasea</name>
    <dbReference type="NCBI Taxonomy" id="43670"/>
    <lineage>
        <taxon>Bacteria</taxon>
        <taxon>Bacillati</taxon>
        <taxon>Actinomycetota</taxon>
        <taxon>Actinomycetes</taxon>
        <taxon>Micrococcales</taxon>
        <taxon>Cellulomonadaceae</taxon>
        <taxon>Cellulomonas</taxon>
    </lineage>
</organism>
<dbReference type="InterPro" id="IPR036388">
    <property type="entry name" value="WH-like_DNA-bd_sf"/>
</dbReference>
<dbReference type="InterPro" id="IPR036390">
    <property type="entry name" value="WH_DNA-bd_sf"/>
</dbReference>
<dbReference type="InterPro" id="IPR000835">
    <property type="entry name" value="HTH_MarR-typ"/>
</dbReference>
<dbReference type="Gene3D" id="1.10.10.10">
    <property type="entry name" value="Winged helix-like DNA-binding domain superfamily/Winged helix DNA-binding domain"/>
    <property type="match status" value="1"/>
</dbReference>
<dbReference type="GO" id="GO:0003700">
    <property type="term" value="F:DNA-binding transcription factor activity"/>
    <property type="evidence" value="ECO:0007669"/>
    <property type="project" value="InterPro"/>
</dbReference>
<dbReference type="GO" id="GO:0003677">
    <property type="term" value="F:DNA binding"/>
    <property type="evidence" value="ECO:0007669"/>
    <property type="project" value="UniProtKB-KW"/>
</dbReference>
<feature type="region of interest" description="Disordered" evidence="1">
    <location>
        <begin position="1"/>
        <end position="21"/>
    </location>
</feature>
<dbReference type="PANTHER" id="PTHR33164:SF99">
    <property type="entry name" value="MARR FAMILY REGULATORY PROTEIN"/>
    <property type="match status" value="1"/>
</dbReference>
<dbReference type="Proteomes" id="UP000518206">
    <property type="component" value="Unassembled WGS sequence"/>
</dbReference>
<accession>A0A7W4YB61</accession>
<comment type="caution">
    <text evidence="3">The sequence shown here is derived from an EMBL/GenBank/DDBJ whole genome shotgun (WGS) entry which is preliminary data.</text>
</comment>
<evidence type="ECO:0000313" key="4">
    <source>
        <dbReference type="Proteomes" id="UP000518206"/>
    </source>
</evidence>
<sequence>MTSTDAPTERASRRAASTDVRWLSPEQQTHWRAFRDGTALLLDVLGRELDDDSGLSLGEYEVLVRLSEAPGRTLRMSELAGELAHSRSRLTHTIRRMESDGLVARTPCAEDARGVNCTMTDAGWQRIVDAAPGHVEAVRANLVDVLTPAQLAALGEAMGVVIEHLRSAGGPRSSAGGSGGRARR</sequence>
<dbReference type="Pfam" id="PF01047">
    <property type="entry name" value="MarR"/>
    <property type="match status" value="1"/>
</dbReference>
<dbReference type="AlphaFoldDB" id="A0A7W4YB61"/>
<dbReference type="SUPFAM" id="SSF46785">
    <property type="entry name" value="Winged helix' DNA-binding domain"/>
    <property type="match status" value="1"/>
</dbReference>
<keyword evidence="3" id="KW-0238">DNA-binding</keyword>
<dbReference type="RefSeq" id="WP_183295390.1">
    <property type="nucleotide sequence ID" value="NZ_JACHVX010000002.1"/>
</dbReference>
<dbReference type="InterPro" id="IPR039422">
    <property type="entry name" value="MarR/SlyA-like"/>
</dbReference>
<dbReference type="SMART" id="SM00347">
    <property type="entry name" value="HTH_MARR"/>
    <property type="match status" value="1"/>
</dbReference>
<gene>
    <name evidence="3" type="ORF">FHR80_001359</name>
</gene>
<proteinExistence type="predicted"/>
<reference evidence="3 4" key="2">
    <citation type="submission" date="2020-08" db="EMBL/GenBank/DDBJ databases">
        <authorList>
            <person name="Partida-Martinez L."/>
            <person name="Huntemann M."/>
            <person name="Clum A."/>
            <person name="Wang J."/>
            <person name="Palaniappan K."/>
            <person name="Ritter S."/>
            <person name="Chen I.-M."/>
            <person name="Stamatis D."/>
            <person name="Reddy T."/>
            <person name="O'Malley R."/>
            <person name="Daum C."/>
            <person name="Shapiro N."/>
            <person name="Ivanova N."/>
            <person name="Kyrpides N."/>
            <person name="Woyke T."/>
        </authorList>
    </citation>
    <scope>NUCLEOTIDE SEQUENCE [LARGE SCALE GENOMIC DNA]</scope>
    <source>
        <strain evidence="3 4">RAS26</strain>
    </source>
</reference>
<evidence type="ECO:0000313" key="3">
    <source>
        <dbReference type="EMBL" id="MBB2922447.1"/>
    </source>
</evidence>
<name>A0A7W4YB61_9CELL</name>
<reference evidence="3 4" key="1">
    <citation type="submission" date="2020-08" db="EMBL/GenBank/DDBJ databases">
        <title>The Agave Microbiome: Exploring the role of microbial communities in plant adaptations to desert environments.</title>
        <authorList>
            <person name="Partida-Martinez L.P."/>
        </authorList>
    </citation>
    <scope>NUCLEOTIDE SEQUENCE [LARGE SCALE GENOMIC DNA]</scope>
    <source>
        <strain evidence="3 4">RAS26</strain>
    </source>
</reference>
<dbReference type="GO" id="GO:0006950">
    <property type="term" value="P:response to stress"/>
    <property type="evidence" value="ECO:0007669"/>
    <property type="project" value="TreeGrafter"/>
</dbReference>
<dbReference type="PANTHER" id="PTHR33164">
    <property type="entry name" value="TRANSCRIPTIONAL REGULATOR, MARR FAMILY"/>
    <property type="match status" value="1"/>
</dbReference>
<evidence type="ECO:0000259" key="2">
    <source>
        <dbReference type="PROSITE" id="PS50995"/>
    </source>
</evidence>
<dbReference type="PROSITE" id="PS50995">
    <property type="entry name" value="HTH_MARR_2"/>
    <property type="match status" value="1"/>
</dbReference>
<evidence type="ECO:0000256" key="1">
    <source>
        <dbReference type="SAM" id="MobiDB-lite"/>
    </source>
</evidence>
<protein>
    <submittedName>
        <fullName evidence="3">DNA-binding MarR family transcriptional regulator</fullName>
    </submittedName>
</protein>
<dbReference type="EMBL" id="JACHVX010000002">
    <property type="protein sequence ID" value="MBB2922447.1"/>
    <property type="molecule type" value="Genomic_DNA"/>
</dbReference>
<feature type="domain" description="HTH marR-type" evidence="2">
    <location>
        <begin position="35"/>
        <end position="163"/>
    </location>
</feature>